<proteinExistence type="predicted"/>
<feature type="region of interest" description="Disordered" evidence="1">
    <location>
        <begin position="1"/>
        <end position="21"/>
    </location>
</feature>
<accession>A0A0C3CVR6</accession>
<evidence type="ECO:0000313" key="2">
    <source>
        <dbReference type="EMBL" id="KIM52625.1"/>
    </source>
</evidence>
<sequence length="83" mass="9154">MSTEPVVENARPRLVDANNSQRRTNLSSRKVHAWELEFSSCSAMAVVWTVLGFGRGRRETSLSVGLGRGLASLLGHTGRRIFL</sequence>
<dbReference type="AlphaFoldDB" id="A0A0C3CVR6"/>
<reference evidence="3" key="2">
    <citation type="submission" date="2015-01" db="EMBL/GenBank/DDBJ databases">
        <title>Evolutionary Origins and Diversification of the Mycorrhizal Mutualists.</title>
        <authorList>
            <consortium name="DOE Joint Genome Institute"/>
            <consortium name="Mycorrhizal Genomics Consortium"/>
            <person name="Kohler A."/>
            <person name="Kuo A."/>
            <person name="Nagy L.G."/>
            <person name="Floudas D."/>
            <person name="Copeland A."/>
            <person name="Barry K.W."/>
            <person name="Cichocki N."/>
            <person name="Veneault-Fourrey C."/>
            <person name="LaButti K."/>
            <person name="Lindquist E.A."/>
            <person name="Lipzen A."/>
            <person name="Lundell T."/>
            <person name="Morin E."/>
            <person name="Murat C."/>
            <person name="Riley R."/>
            <person name="Ohm R."/>
            <person name="Sun H."/>
            <person name="Tunlid A."/>
            <person name="Henrissat B."/>
            <person name="Grigoriev I.V."/>
            <person name="Hibbett D.S."/>
            <person name="Martin F."/>
        </authorList>
    </citation>
    <scope>NUCLEOTIDE SEQUENCE [LARGE SCALE GENOMIC DNA]</scope>
    <source>
        <strain evidence="3">Foug A</strain>
    </source>
</reference>
<evidence type="ECO:0000256" key="1">
    <source>
        <dbReference type="SAM" id="MobiDB-lite"/>
    </source>
</evidence>
<dbReference type="Proteomes" id="UP000053989">
    <property type="component" value="Unassembled WGS sequence"/>
</dbReference>
<evidence type="ECO:0000313" key="3">
    <source>
        <dbReference type="Proteomes" id="UP000053989"/>
    </source>
</evidence>
<reference evidence="2 3" key="1">
    <citation type="submission" date="2014-04" db="EMBL/GenBank/DDBJ databases">
        <authorList>
            <consortium name="DOE Joint Genome Institute"/>
            <person name="Kuo A."/>
            <person name="Kohler A."/>
            <person name="Nagy L.G."/>
            <person name="Floudas D."/>
            <person name="Copeland A."/>
            <person name="Barry K.W."/>
            <person name="Cichocki N."/>
            <person name="Veneault-Fourrey C."/>
            <person name="LaButti K."/>
            <person name="Lindquist E.A."/>
            <person name="Lipzen A."/>
            <person name="Lundell T."/>
            <person name="Morin E."/>
            <person name="Murat C."/>
            <person name="Sun H."/>
            <person name="Tunlid A."/>
            <person name="Henrissat B."/>
            <person name="Grigoriev I.V."/>
            <person name="Hibbett D.S."/>
            <person name="Martin F."/>
            <person name="Nordberg H.P."/>
            <person name="Cantor M.N."/>
            <person name="Hua S.X."/>
        </authorList>
    </citation>
    <scope>NUCLEOTIDE SEQUENCE [LARGE SCALE GENOMIC DNA]</scope>
    <source>
        <strain evidence="2 3">Foug A</strain>
    </source>
</reference>
<dbReference type="EMBL" id="KN822205">
    <property type="protein sequence ID" value="KIM52625.1"/>
    <property type="molecule type" value="Genomic_DNA"/>
</dbReference>
<protein>
    <submittedName>
        <fullName evidence="2">Uncharacterized protein</fullName>
    </submittedName>
</protein>
<organism evidence="2 3">
    <name type="scientific">Scleroderma citrinum Foug A</name>
    <dbReference type="NCBI Taxonomy" id="1036808"/>
    <lineage>
        <taxon>Eukaryota</taxon>
        <taxon>Fungi</taxon>
        <taxon>Dikarya</taxon>
        <taxon>Basidiomycota</taxon>
        <taxon>Agaricomycotina</taxon>
        <taxon>Agaricomycetes</taxon>
        <taxon>Agaricomycetidae</taxon>
        <taxon>Boletales</taxon>
        <taxon>Sclerodermatineae</taxon>
        <taxon>Sclerodermataceae</taxon>
        <taxon>Scleroderma</taxon>
    </lineage>
</organism>
<dbReference type="HOGENOM" id="CLU_2543930_0_0_1"/>
<keyword evidence="3" id="KW-1185">Reference proteome</keyword>
<dbReference type="InParanoid" id="A0A0C3CVR6"/>
<gene>
    <name evidence="2" type="ORF">SCLCIDRAFT_1223564</name>
</gene>
<name>A0A0C3CVR6_9AGAM</name>